<reference evidence="1" key="1">
    <citation type="submission" date="2018-05" db="EMBL/GenBank/DDBJ databases">
        <authorList>
            <person name="Lanie J.A."/>
            <person name="Ng W.-L."/>
            <person name="Kazmierczak K.M."/>
            <person name="Andrzejewski T.M."/>
            <person name="Davidsen T.M."/>
            <person name="Wayne K.J."/>
            <person name="Tettelin H."/>
            <person name="Glass J.I."/>
            <person name="Rusch D."/>
            <person name="Podicherti R."/>
            <person name="Tsui H.-C.T."/>
            <person name="Winkler M.E."/>
        </authorList>
    </citation>
    <scope>NUCLEOTIDE SEQUENCE</scope>
</reference>
<dbReference type="AlphaFoldDB" id="A0A381ULQ6"/>
<name>A0A381ULQ6_9ZZZZ</name>
<sequence>MDLYTLKRQGAAYGNIWAHNDNY</sequence>
<accession>A0A381ULQ6</accession>
<gene>
    <name evidence="1" type="ORF">METZ01_LOCUS81778</name>
</gene>
<evidence type="ECO:0000313" key="1">
    <source>
        <dbReference type="EMBL" id="SVA28924.1"/>
    </source>
</evidence>
<protein>
    <submittedName>
        <fullName evidence="1">Uncharacterized protein</fullName>
    </submittedName>
</protein>
<dbReference type="EMBL" id="UINC01006667">
    <property type="protein sequence ID" value="SVA28924.1"/>
    <property type="molecule type" value="Genomic_DNA"/>
</dbReference>
<proteinExistence type="predicted"/>
<organism evidence="1">
    <name type="scientific">marine metagenome</name>
    <dbReference type="NCBI Taxonomy" id="408172"/>
    <lineage>
        <taxon>unclassified sequences</taxon>
        <taxon>metagenomes</taxon>
        <taxon>ecological metagenomes</taxon>
    </lineage>
</organism>